<evidence type="ECO:0000256" key="6">
    <source>
        <dbReference type="ARBA" id="ARBA00022857"/>
    </source>
</evidence>
<dbReference type="PROSITE" id="PS51384">
    <property type="entry name" value="FAD_FR"/>
    <property type="match status" value="1"/>
</dbReference>
<dbReference type="Pfam" id="PF00175">
    <property type="entry name" value="NAD_binding_1"/>
    <property type="match status" value="1"/>
</dbReference>
<dbReference type="PaxDb" id="55529-EKX44792"/>
<dbReference type="EMBL" id="JH993002">
    <property type="protein sequence ID" value="EKX44792.1"/>
    <property type="molecule type" value="Genomic_DNA"/>
</dbReference>
<dbReference type="Gene3D" id="2.40.30.10">
    <property type="entry name" value="Translation factors"/>
    <property type="match status" value="1"/>
</dbReference>
<keyword evidence="7" id="KW-0560">Oxidoreductase</keyword>
<dbReference type="SUPFAM" id="SSF52218">
    <property type="entry name" value="Flavoproteins"/>
    <property type="match status" value="1"/>
</dbReference>
<evidence type="ECO:0000256" key="4">
    <source>
        <dbReference type="ARBA" id="ARBA00022643"/>
    </source>
</evidence>
<protein>
    <recommendedName>
        <fullName evidence="8">NADPH--hemoprotein reductase</fullName>
        <ecNumber evidence="8">1.6.2.4</ecNumber>
    </recommendedName>
</protein>
<dbReference type="PRINTS" id="PR00371">
    <property type="entry name" value="FPNCR"/>
</dbReference>
<dbReference type="InterPro" id="IPR008254">
    <property type="entry name" value="Flavodoxin/NO_synth"/>
</dbReference>
<evidence type="ECO:0000313" key="13">
    <source>
        <dbReference type="Proteomes" id="UP000011087"/>
    </source>
</evidence>
<organism evidence="11">
    <name type="scientific">Guillardia theta (strain CCMP2712)</name>
    <name type="common">Cryptophyte</name>
    <dbReference type="NCBI Taxonomy" id="905079"/>
    <lineage>
        <taxon>Eukaryota</taxon>
        <taxon>Cryptophyceae</taxon>
        <taxon>Pyrenomonadales</taxon>
        <taxon>Geminigeraceae</taxon>
        <taxon>Guillardia</taxon>
    </lineage>
</organism>
<evidence type="ECO:0000256" key="8">
    <source>
        <dbReference type="ARBA" id="ARBA00023797"/>
    </source>
</evidence>
<comment type="cofactor">
    <cofactor evidence="1">
        <name>FMN</name>
        <dbReference type="ChEBI" id="CHEBI:58210"/>
    </cofactor>
</comment>
<dbReference type="InterPro" id="IPR029039">
    <property type="entry name" value="Flavoprotein-like_sf"/>
</dbReference>
<dbReference type="GO" id="GO:0050660">
    <property type="term" value="F:flavin adenine dinucleotide binding"/>
    <property type="evidence" value="ECO:0007669"/>
    <property type="project" value="TreeGrafter"/>
</dbReference>
<dbReference type="PANTHER" id="PTHR19384:SF17">
    <property type="entry name" value="NADPH--CYTOCHROME P450 REDUCTASE"/>
    <property type="match status" value="1"/>
</dbReference>
<dbReference type="EnsemblProtists" id="EKX44792">
    <property type="protein sequence ID" value="EKX44792"/>
    <property type="gene ID" value="GUITHDRAFT_109218"/>
</dbReference>
<dbReference type="InterPro" id="IPR001709">
    <property type="entry name" value="Flavoprot_Pyr_Nucl_cyt_Rdtase"/>
</dbReference>
<dbReference type="GeneID" id="17301499"/>
<dbReference type="HOGENOM" id="CLU_001570_17_3_1"/>
<dbReference type="SUPFAM" id="SSF63380">
    <property type="entry name" value="Riboflavin synthase domain-like"/>
    <property type="match status" value="1"/>
</dbReference>
<proteinExistence type="predicted"/>
<reference evidence="13" key="2">
    <citation type="submission" date="2012-11" db="EMBL/GenBank/DDBJ databases">
        <authorList>
            <person name="Kuo A."/>
            <person name="Curtis B.A."/>
            <person name="Tanifuji G."/>
            <person name="Burki F."/>
            <person name="Gruber A."/>
            <person name="Irimia M."/>
            <person name="Maruyama S."/>
            <person name="Arias M.C."/>
            <person name="Ball S.G."/>
            <person name="Gile G.H."/>
            <person name="Hirakawa Y."/>
            <person name="Hopkins J.F."/>
            <person name="Rensing S.A."/>
            <person name="Schmutz J."/>
            <person name="Symeonidi A."/>
            <person name="Elias M."/>
            <person name="Eveleigh R.J."/>
            <person name="Herman E.K."/>
            <person name="Klute M.J."/>
            <person name="Nakayama T."/>
            <person name="Obornik M."/>
            <person name="Reyes-Prieto A."/>
            <person name="Armbrust E.V."/>
            <person name="Aves S.J."/>
            <person name="Beiko R.G."/>
            <person name="Coutinho P."/>
            <person name="Dacks J.B."/>
            <person name="Durnford D.G."/>
            <person name="Fast N.M."/>
            <person name="Green B.R."/>
            <person name="Grisdale C."/>
            <person name="Hempe F."/>
            <person name="Henrissat B."/>
            <person name="Hoppner M.P."/>
            <person name="Ishida K.-I."/>
            <person name="Kim E."/>
            <person name="Koreny L."/>
            <person name="Kroth P.G."/>
            <person name="Liu Y."/>
            <person name="Malik S.-B."/>
            <person name="Maier U.G."/>
            <person name="McRose D."/>
            <person name="Mock T."/>
            <person name="Neilson J.A."/>
            <person name="Onodera N.T."/>
            <person name="Poole A.M."/>
            <person name="Pritham E.J."/>
            <person name="Richards T.A."/>
            <person name="Rocap G."/>
            <person name="Roy S.W."/>
            <person name="Sarai C."/>
            <person name="Schaack S."/>
            <person name="Shirato S."/>
            <person name="Slamovits C.H."/>
            <person name="Spencer D.F."/>
            <person name="Suzuki S."/>
            <person name="Worden A.Z."/>
            <person name="Zauner S."/>
            <person name="Barry K."/>
            <person name="Bell C."/>
            <person name="Bharti A.K."/>
            <person name="Crow J.A."/>
            <person name="Grimwood J."/>
            <person name="Kramer R."/>
            <person name="Lindquist E."/>
            <person name="Lucas S."/>
            <person name="Salamov A."/>
            <person name="McFadden G.I."/>
            <person name="Lane C.E."/>
            <person name="Keeling P.J."/>
            <person name="Gray M.W."/>
            <person name="Grigoriev I.V."/>
            <person name="Archibald J.M."/>
        </authorList>
    </citation>
    <scope>NUCLEOTIDE SEQUENCE</scope>
    <source>
        <strain evidence="13">CCMP2712</strain>
    </source>
</reference>
<dbReference type="SUPFAM" id="SSF52343">
    <property type="entry name" value="Ferredoxin reductase-like, C-terminal NADP-linked domain"/>
    <property type="match status" value="1"/>
</dbReference>
<reference evidence="12" key="3">
    <citation type="submission" date="2016-03" db="UniProtKB">
        <authorList>
            <consortium name="EnsemblProtists"/>
        </authorList>
    </citation>
    <scope>IDENTIFICATION</scope>
</reference>
<dbReference type="Gene3D" id="3.40.50.360">
    <property type="match status" value="1"/>
</dbReference>
<reference evidence="11 13" key="1">
    <citation type="journal article" date="2012" name="Nature">
        <title>Algal genomes reveal evolutionary mosaicism and the fate of nucleomorphs.</title>
        <authorList>
            <consortium name="DOE Joint Genome Institute"/>
            <person name="Curtis B.A."/>
            <person name="Tanifuji G."/>
            <person name="Burki F."/>
            <person name="Gruber A."/>
            <person name="Irimia M."/>
            <person name="Maruyama S."/>
            <person name="Arias M.C."/>
            <person name="Ball S.G."/>
            <person name="Gile G.H."/>
            <person name="Hirakawa Y."/>
            <person name="Hopkins J.F."/>
            <person name="Kuo A."/>
            <person name="Rensing S.A."/>
            <person name="Schmutz J."/>
            <person name="Symeonidi A."/>
            <person name="Elias M."/>
            <person name="Eveleigh R.J."/>
            <person name="Herman E.K."/>
            <person name="Klute M.J."/>
            <person name="Nakayama T."/>
            <person name="Obornik M."/>
            <person name="Reyes-Prieto A."/>
            <person name="Armbrust E.V."/>
            <person name="Aves S.J."/>
            <person name="Beiko R.G."/>
            <person name="Coutinho P."/>
            <person name="Dacks J.B."/>
            <person name="Durnford D.G."/>
            <person name="Fast N.M."/>
            <person name="Green B.R."/>
            <person name="Grisdale C.J."/>
            <person name="Hempel F."/>
            <person name="Henrissat B."/>
            <person name="Hoppner M.P."/>
            <person name="Ishida K."/>
            <person name="Kim E."/>
            <person name="Koreny L."/>
            <person name="Kroth P.G."/>
            <person name="Liu Y."/>
            <person name="Malik S.B."/>
            <person name="Maier U.G."/>
            <person name="McRose D."/>
            <person name="Mock T."/>
            <person name="Neilson J.A."/>
            <person name="Onodera N.T."/>
            <person name="Poole A.M."/>
            <person name="Pritham E.J."/>
            <person name="Richards T.A."/>
            <person name="Rocap G."/>
            <person name="Roy S.W."/>
            <person name="Sarai C."/>
            <person name="Schaack S."/>
            <person name="Shirato S."/>
            <person name="Slamovits C.H."/>
            <person name="Spencer D.F."/>
            <person name="Suzuki S."/>
            <person name="Worden A.Z."/>
            <person name="Zauner S."/>
            <person name="Barry K."/>
            <person name="Bell C."/>
            <person name="Bharti A.K."/>
            <person name="Crow J.A."/>
            <person name="Grimwood J."/>
            <person name="Kramer R."/>
            <person name="Lindquist E."/>
            <person name="Lucas S."/>
            <person name="Salamov A."/>
            <person name="McFadden G.I."/>
            <person name="Lane C.E."/>
            <person name="Keeling P.J."/>
            <person name="Gray M.W."/>
            <person name="Grigoriev I.V."/>
            <person name="Archibald J.M."/>
        </authorList>
    </citation>
    <scope>NUCLEOTIDE SEQUENCE</scope>
    <source>
        <strain evidence="11 13">CCMP2712</strain>
    </source>
</reference>
<name>L1J920_GUITC</name>
<dbReference type="InterPro" id="IPR001433">
    <property type="entry name" value="OxRdtase_FAD/NAD-bd"/>
</dbReference>
<dbReference type="GO" id="GO:0010181">
    <property type="term" value="F:FMN binding"/>
    <property type="evidence" value="ECO:0007669"/>
    <property type="project" value="InterPro"/>
</dbReference>
<dbReference type="KEGG" id="gtt:GUITHDRAFT_109218"/>
<dbReference type="Pfam" id="PF00258">
    <property type="entry name" value="Flavodoxin_1"/>
    <property type="match status" value="1"/>
</dbReference>
<gene>
    <name evidence="11" type="ORF">GUITHDRAFT_109218</name>
</gene>
<dbReference type="PRINTS" id="PR00369">
    <property type="entry name" value="FLAVODOXIN"/>
</dbReference>
<dbReference type="InterPro" id="IPR023173">
    <property type="entry name" value="NADPH_Cyt_P450_Rdtase_alpha"/>
</dbReference>
<dbReference type="OrthoDB" id="1856718at2759"/>
<evidence type="ECO:0000256" key="5">
    <source>
        <dbReference type="ARBA" id="ARBA00022827"/>
    </source>
</evidence>
<keyword evidence="13" id="KW-1185">Reference proteome</keyword>
<dbReference type="PROSITE" id="PS50902">
    <property type="entry name" value="FLAVODOXIN_LIKE"/>
    <property type="match status" value="1"/>
</dbReference>
<dbReference type="Pfam" id="PF00667">
    <property type="entry name" value="FAD_binding_1"/>
    <property type="match status" value="1"/>
</dbReference>
<evidence type="ECO:0000259" key="10">
    <source>
        <dbReference type="PROSITE" id="PS51384"/>
    </source>
</evidence>
<evidence type="ECO:0000256" key="3">
    <source>
        <dbReference type="ARBA" id="ARBA00022630"/>
    </source>
</evidence>
<dbReference type="GO" id="GO:0003958">
    <property type="term" value="F:NADPH-hemoprotein reductase activity"/>
    <property type="evidence" value="ECO:0007669"/>
    <property type="project" value="UniProtKB-EC"/>
</dbReference>
<dbReference type="AlphaFoldDB" id="L1J920"/>
<dbReference type="InterPro" id="IPR017927">
    <property type="entry name" value="FAD-bd_FR_type"/>
</dbReference>
<dbReference type="Proteomes" id="UP000011087">
    <property type="component" value="Unassembled WGS sequence"/>
</dbReference>
<dbReference type="RefSeq" id="XP_005831772.1">
    <property type="nucleotide sequence ID" value="XM_005831715.1"/>
</dbReference>
<keyword evidence="5" id="KW-0274">FAD</keyword>
<sequence length="648" mass="73374">MLSCLNNEDISKTPESSRNGLDISTNVISICFGSQTGTAENYAHEIANFLRKRGFLVDVVDLEFFSKASFAEGTSASPQIALFLLATYGEGEPTDNAKTFYEWVKSEEARFPGVRYSVLGLGNSQYEHYNTVAKDVDRLMEARGAERLSQLLLCDAAGGGGDEDFAKLVDMTFLFRLMISAGRWAKEVSRALDTLFHVKDRKGYDDQPMATRKNFYIQMFESEEAATRSNKKLPASSAKLDHVTKKLMKVREKRELQKSGDRRFLHVELDLEDKEDAYETGDHLAIYPENKSSLVERFAVRTSIDLDKWVIVRDDVAASPFPVPCTLRKIFTSYLDLNCCVKQDWLAFLAELALSDDDRRNLNWLSEDSFSYQKHIVKGYKNIVDVLADHKSVHLTLENILQILPRVQPRYYSISSSSSSSPKQVHLTLKVLEEEIDRPGQSMESRAERRFEGTCSSFLSCVHVGCSVQAQLRRSPFKLPKDLSTPIILVGAGTGIAPLRAMYLEAHHAMKISGVNVDIAFFYGCRKEDEDCLYREEMESMMDAGVINSLHFAFSRETSKKIYVQDRIRQQRTEVAQIMQKQGCIYVCGSISMASEVRRAFVDVLISMVNSDILSKLLTNKQEGSEEAARERLRNLQATGRYQQDIWS</sequence>
<dbReference type="InterPro" id="IPR003097">
    <property type="entry name" value="CysJ-like_FAD-binding"/>
</dbReference>
<accession>L1J920</accession>
<evidence type="ECO:0000256" key="2">
    <source>
        <dbReference type="ARBA" id="ARBA00001974"/>
    </source>
</evidence>
<dbReference type="InterPro" id="IPR017938">
    <property type="entry name" value="Riboflavin_synthase-like_b-brl"/>
</dbReference>
<dbReference type="EC" id="1.6.2.4" evidence="8"/>
<dbReference type="InterPro" id="IPR039261">
    <property type="entry name" value="FNR_nucleotide-bd"/>
</dbReference>
<dbReference type="Gene3D" id="1.20.990.10">
    <property type="entry name" value="NADPH-cytochrome p450 Reductase, Chain A, domain 3"/>
    <property type="match status" value="1"/>
</dbReference>
<dbReference type="STRING" id="905079.L1J920"/>
<evidence type="ECO:0000313" key="11">
    <source>
        <dbReference type="EMBL" id="EKX44792.1"/>
    </source>
</evidence>
<evidence type="ECO:0000313" key="12">
    <source>
        <dbReference type="EnsemblProtists" id="EKX44792"/>
    </source>
</evidence>
<feature type="domain" description="FAD-binding FR-type" evidence="10">
    <location>
        <begin position="243"/>
        <end position="480"/>
    </location>
</feature>
<dbReference type="InterPro" id="IPR001094">
    <property type="entry name" value="Flavdoxin-like"/>
</dbReference>
<dbReference type="GO" id="GO:0005829">
    <property type="term" value="C:cytosol"/>
    <property type="evidence" value="ECO:0007669"/>
    <property type="project" value="TreeGrafter"/>
</dbReference>
<dbReference type="eggNOG" id="KOG1158">
    <property type="taxonomic scope" value="Eukaryota"/>
</dbReference>
<keyword evidence="3" id="KW-0285">Flavoprotein</keyword>
<evidence type="ECO:0000256" key="7">
    <source>
        <dbReference type="ARBA" id="ARBA00023002"/>
    </source>
</evidence>
<evidence type="ECO:0000259" key="9">
    <source>
        <dbReference type="PROSITE" id="PS50902"/>
    </source>
</evidence>
<evidence type="ECO:0000256" key="1">
    <source>
        <dbReference type="ARBA" id="ARBA00001917"/>
    </source>
</evidence>
<comment type="cofactor">
    <cofactor evidence="2">
        <name>FAD</name>
        <dbReference type="ChEBI" id="CHEBI:57692"/>
    </cofactor>
</comment>
<keyword evidence="6" id="KW-0521">NADP</keyword>
<dbReference type="Gene3D" id="3.40.50.80">
    <property type="entry name" value="Nucleotide-binding domain of ferredoxin-NADP reductase (FNR) module"/>
    <property type="match status" value="1"/>
</dbReference>
<dbReference type="PANTHER" id="PTHR19384">
    <property type="entry name" value="NITRIC OXIDE SYNTHASE-RELATED"/>
    <property type="match status" value="1"/>
</dbReference>
<dbReference type="OMA" id="HRMYSIA"/>
<feature type="domain" description="Flavodoxin-like" evidence="9">
    <location>
        <begin position="28"/>
        <end position="173"/>
    </location>
</feature>
<keyword evidence="4" id="KW-0288">FMN</keyword>